<name>A0ABR3X4L4_9EURO</name>
<dbReference type="InterPro" id="IPR042536">
    <property type="entry name" value="TFIIIC_tauA_Sfc1"/>
</dbReference>
<dbReference type="PANTHER" id="PTHR13230">
    <property type="entry name" value="GENERAL TRANSCRIPTION FACTOR IIIC, POLYPEPTIDE 5"/>
    <property type="match status" value="1"/>
</dbReference>
<evidence type="ECO:0000256" key="3">
    <source>
        <dbReference type="ARBA" id="ARBA00023163"/>
    </source>
</evidence>
<dbReference type="InterPro" id="IPR041499">
    <property type="entry name" value="Tfc1/Sfc1_N"/>
</dbReference>
<gene>
    <name evidence="8" type="primary">TFC1</name>
    <name evidence="8" type="ORF">Plec18167_007392</name>
</gene>
<comment type="caution">
    <text evidence="8">The sequence shown here is derived from an EMBL/GenBank/DDBJ whole genome shotgun (WGS) entry which is preliminary data.</text>
</comment>
<sequence>MADGHRRERTAPWYTIPSRRIVSVEHPGIVKNVDKAIDTLNGSSGISKILKPPRADTPANVNLRPEDPMARSIQSTSLPSNNIVLKVTVPKWTGRKRKRGSDDPFTMDPTAENERRTAKDRLRSLRDNEGKYHVEAVGMVERTHVFRSMPDYAYSTTRSAFTQKFKEHILPFDYEKMKEFDLDLSRGTGSNLDIIPPPSFSHGDVPLNYMYRQNPTVKQSVDTSGKVSTVNTQQAPKVLTYLVTYDTEEVPSGPRESCPPIETLEPNLQHTIATVKKLFEERPLWTRRAIRNLLTTHDERYCLRHAVPYIGYIFRSGPWRDAIVKFGHDPRSSPEYRQYQTIMFRLFAREAEVARDGSGGGGRRHTLPRPAEAGPDAPGMSTSHLFTGEPPLPLDGKLWMVCDITDPLLRSMLFPPGPPPGFLRSTCDILIDGWYGNGTMAKAKTIMRAKVQTLMAENRATDDSEFDRIVAFPDHAAAEQDLAGFTLDSATASSREMQLATEVRGHIRSSPNWWGNVSAGKRQTRPQDEGTAETTETPEDTPSVVAADGTKIKVEDEDIITNQFAMEISEGEEEEREREEMMEATASAAAAAIESTQGDEEADEEREEPDYDDDDDDNDNDEDEDEDEDNEDSEEEY</sequence>
<dbReference type="EMBL" id="JAVDPF010000030">
    <property type="protein sequence ID" value="KAL1870628.1"/>
    <property type="molecule type" value="Genomic_DNA"/>
</dbReference>
<feature type="compositionally biased region" description="Acidic residues" evidence="5">
    <location>
        <begin position="597"/>
        <end position="637"/>
    </location>
</feature>
<evidence type="ECO:0000259" key="6">
    <source>
        <dbReference type="Pfam" id="PF09734"/>
    </source>
</evidence>
<proteinExistence type="predicted"/>
<dbReference type="PANTHER" id="PTHR13230:SF5">
    <property type="entry name" value="GENERAL TRANSCRIPTION FACTOR 3C POLYPEPTIDE 5"/>
    <property type="match status" value="1"/>
</dbReference>
<protein>
    <submittedName>
        <fullName evidence="8">Tau 95 subunit of transcription factor TFIIIC</fullName>
    </submittedName>
</protein>
<dbReference type="Gene3D" id="3.30.200.160">
    <property type="entry name" value="TFIIIC, subcomplex tauA, subunit Sfc1, barrel domain"/>
    <property type="match status" value="1"/>
</dbReference>
<keyword evidence="9" id="KW-1185">Reference proteome</keyword>
<evidence type="ECO:0000256" key="2">
    <source>
        <dbReference type="ARBA" id="ARBA00023125"/>
    </source>
</evidence>
<accession>A0ABR3X4L4</accession>
<evidence type="ECO:0000313" key="9">
    <source>
        <dbReference type="Proteomes" id="UP001583193"/>
    </source>
</evidence>
<keyword evidence="2" id="KW-0238">DNA-binding</keyword>
<reference evidence="8 9" key="1">
    <citation type="journal article" date="2024" name="IMA Fungus">
        <title>IMA Genome - F19 : A genome assembly and annotation guide to empower mycologists, including annotated draft genome sequences of Ceratocystis pirilliformis, Diaporthe australafricana, Fusarium ophioides, Paecilomyces lecythidis, and Sporothrix stenoceras.</title>
        <authorList>
            <person name="Aylward J."/>
            <person name="Wilson A.M."/>
            <person name="Visagie C.M."/>
            <person name="Spraker J."/>
            <person name="Barnes I."/>
            <person name="Buitendag C."/>
            <person name="Ceriani C."/>
            <person name="Del Mar Angel L."/>
            <person name="du Plessis D."/>
            <person name="Fuchs T."/>
            <person name="Gasser K."/>
            <person name="Kramer D."/>
            <person name="Li W."/>
            <person name="Munsamy K."/>
            <person name="Piso A."/>
            <person name="Price J.L."/>
            <person name="Sonnekus B."/>
            <person name="Thomas C."/>
            <person name="van der Nest A."/>
            <person name="van Dijk A."/>
            <person name="van Heerden A."/>
            <person name="van Vuuren N."/>
            <person name="Yilmaz N."/>
            <person name="Duong T.A."/>
            <person name="van der Merwe N.A."/>
            <person name="Wingfield M.J."/>
            <person name="Wingfield B.D."/>
        </authorList>
    </citation>
    <scope>NUCLEOTIDE SEQUENCE [LARGE SCALE GENOMIC DNA]</scope>
    <source>
        <strain evidence="8 9">CMW 18167</strain>
    </source>
</reference>
<comment type="subcellular location">
    <subcellularLocation>
        <location evidence="1">Nucleus</location>
    </subcellularLocation>
</comment>
<feature type="compositionally biased region" description="Acidic residues" evidence="5">
    <location>
        <begin position="569"/>
        <end position="582"/>
    </location>
</feature>
<organism evidence="8 9">
    <name type="scientific">Paecilomyces lecythidis</name>
    <dbReference type="NCBI Taxonomy" id="3004212"/>
    <lineage>
        <taxon>Eukaryota</taxon>
        <taxon>Fungi</taxon>
        <taxon>Dikarya</taxon>
        <taxon>Ascomycota</taxon>
        <taxon>Pezizomycotina</taxon>
        <taxon>Eurotiomycetes</taxon>
        <taxon>Eurotiomycetidae</taxon>
        <taxon>Eurotiales</taxon>
        <taxon>Thermoascaceae</taxon>
        <taxon>Paecilomyces</taxon>
    </lineage>
</organism>
<feature type="region of interest" description="Disordered" evidence="5">
    <location>
        <begin position="94"/>
        <end position="119"/>
    </location>
</feature>
<evidence type="ECO:0000313" key="8">
    <source>
        <dbReference type="EMBL" id="KAL1870628.1"/>
    </source>
</evidence>
<evidence type="ECO:0000259" key="7">
    <source>
        <dbReference type="Pfam" id="PF17682"/>
    </source>
</evidence>
<feature type="domain" description="Transcription factor IIIC subunit 5 HTH" evidence="6">
    <location>
        <begin position="194"/>
        <end position="345"/>
    </location>
</feature>
<feature type="domain" description="Transcription factor IIIC subunit Tfc1/Sfc1 triple barrel" evidence="7">
    <location>
        <begin position="22"/>
        <end position="155"/>
    </location>
</feature>
<dbReference type="Proteomes" id="UP001583193">
    <property type="component" value="Unassembled WGS sequence"/>
</dbReference>
<dbReference type="Pfam" id="PF17682">
    <property type="entry name" value="Tau95_N"/>
    <property type="match status" value="1"/>
</dbReference>
<feature type="compositionally biased region" description="Low complexity" evidence="5">
    <location>
        <begin position="583"/>
        <end position="596"/>
    </location>
</feature>
<evidence type="ECO:0000256" key="1">
    <source>
        <dbReference type="ARBA" id="ARBA00004123"/>
    </source>
</evidence>
<keyword evidence="4" id="KW-0539">Nucleus</keyword>
<feature type="region of interest" description="Disordered" evidence="5">
    <location>
        <begin position="508"/>
        <end position="637"/>
    </location>
</feature>
<evidence type="ECO:0000256" key="5">
    <source>
        <dbReference type="SAM" id="MobiDB-lite"/>
    </source>
</evidence>
<dbReference type="InterPro" id="IPR019136">
    <property type="entry name" value="TF_IIIC_su-5_HTH"/>
</dbReference>
<evidence type="ECO:0000256" key="4">
    <source>
        <dbReference type="ARBA" id="ARBA00023242"/>
    </source>
</evidence>
<dbReference type="InterPro" id="IPR040454">
    <property type="entry name" value="TF_IIIC_Tfc1/Sfc1"/>
</dbReference>
<keyword evidence="3" id="KW-0804">Transcription</keyword>
<feature type="region of interest" description="Disordered" evidence="5">
    <location>
        <begin position="355"/>
        <end position="381"/>
    </location>
</feature>
<dbReference type="Pfam" id="PF09734">
    <property type="entry name" value="Tau95"/>
    <property type="match status" value="1"/>
</dbReference>